<evidence type="ECO:0000313" key="2">
    <source>
        <dbReference type="EMBL" id="MCW7555035.1"/>
    </source>
</evidence>
<organism evidence="2 3">
    <name type="scientific">Endozoicomonas gorgoniicola</name>
    <dbReference type="NCBI Taxonomy" id="1234144"/>
    <lineage>
        <taxon>Bacteria</taxon>
        <taxon>Pseudomonadati</taxon>
        <taxon>Pseudomonadota</taxon>
        <taxon>Gammaproteobacteria</taxon>
        <taxon>Oceanospirillales</taxon>
        <taxon>Endozoicomonadaceae</taxon>
        <taxon>Endozoicomonas</taxon>
    </lineage>
</organism>
<protein>
    <submittedName>
        <fullName evidence="2">Uncharacterized protein</fullName>
    </submittedName>
</protein>
<dbReference type="RefSeq" id="WP_262564801.1">
    <property type="nucleotide sequence ID" value="NZ_JAPFCC010000001.1"/>
</dbReference>
<comment type="caution">
    <text evidence="2">The sequence shown here is derived from an EMBL/GenBank/DDBJ whole genome shotgun (WGS) entry which is preliminary data.</text>
</comment>
<dbReference type="Proteomes" id="UP001209854">
    <property type="component" value="Unassembled WGS sequence"/>
</dbReference>
<evidence type="ECO:0000256" key="1">
    <source>
        <dbReference type="SAM" id="MobiDB-lite"/>
    </source>
</evidence>
<accession>A0ABT3N083</accession>
<gene>
    <name evidence="2" type="ORF">NX722_20895</name>
</gene>
<keyword evidence="3" id="KW-1185">Reference proteome</keyword>
<proteinExistence type="predicted"/>
<sequence>MKVYLIYTGRFSFVAGRKPLNMQYLTYILKRITVLLFMLVAENQAYAINDGNELQGKDQTEGATAMSPKLSFYDRSKIEKNPGVSLLKYDHNEIKVEGVPLPPNLATFEYSLPSESVISIHVVSLNDDEVFNQNDNTNDDEDSDGVSDSEFCELFVVITTNEGPADSPQSPASSGRQAVVGFMQTAPVDDSIDPDGKEGDLLVAPDWESLIAHLKEWMVGSLIEHLNVGTDTRAYLSSMLYSEDESDKEECRKELITLLNRLMEDLPDSVRDTEEAAPTSEAVPESSPEPQSGCLCPDGVAENRATSMDR</sequence>
<dbReference type="EMBL" id="JAPFCC010000001">
    <property type="protein sequence ID" value="MCW7555035.1"/>
    <property type="molecule type" value="Genomic_DNA"/>
</dbReference>
<name>A0ABT3N083_9GAMM</name>
<reference evidence="2 3" key="1">
    <citation type="submission" date="2022-10" db="EMBL/GenBank/DDBJ databases">
        <title>High-quality genome sequences of two octocoral-associated bacteria, Endozoicomonas euniceicola EF212 and Endozoicomonas gorgoniicola PS125.</title>
        <authorList>
            <person name="Chiou Y.-J."/>
            <person name="Chen Y.-H."/>
        </authorList>
    </citation>
    <scope>NUCLEOTIDE SEQUENCE [LARGE SCALE GENOMIC DNA]</scope>
    <source>
        <strain evidence="2 3">PS125</strain>
    </source>
</reference>
<feature type="region of interest" description="Disordered" evidence="1">
    <location>
        <begin position="266"/>
        <end position="310"/>
    </location>
</feature>
<evidence type="ECO:0000313" key="3">
    <source>
        <dbReference type="Proteomes" id="UP001209854"/>
    </source>
</evidence>